<sequence length="146" mass="16154">MDFNLPSTFPGSGIRLEHVLPQLIRGLTGTFDQYSFKPSELLIPVTELSEEVFCGRSGFLVQIDVKHYKPDELTVKVIGDFVEVQGKHKQKKYSQTCSKDGSGLVTLQFNNRYRIPGNIDPMALESAVSPEGILIISAPLLKGENS</sequence>
<gene>
    <name evidence="1" type="ORF">DPEC_G00145300</name>
</gene>
<proteinExistence type="predicted"/>
<reference evidence="1" key="1">
    <citation type="submission" date="2021-05" db="EMBL/GenBank/DDBJ databases">
        <authorList>
            <person name="Pan Q."/>
            <person name="Jouanno E."/>
            <person name="Zahm M."/>
            <person name="Klopp C."/>
            <person name="Cabau C."/>
            <person name="Louis A."/>
            <person name="Berthelot C."/>
            <person name="Parey E."/>
            <person name="Roest Crollius H."/>
            <person name="Montfort J."/>
            <person name="Robinson-Rechavi M."/>
            <person name="Bouchez O."/>
            <person name="Lampietro C."/>
            <person name="Lopez Roques C."/>
            <person name="Donnadieu C."/>
            <person name="Postlethwait J."/>
            <person name="Bobe J."/>
            <person name="Dillon D."/>
            <person name="Chandos A."/>
            <person name="von Hippel F."/>
            <person name="Guiguen Y."/>
        </authorList>
    </citation>
    <scope>NUCLEOTIDE SEQUENCE</scope>
    <source>
        <strain evidence="1">YG-Jan2019</strain>
    </source>
</reference>
<dbReference type="EMBL" id="CM055738">
    <property type="protein sequence ID" value="KAJ8005310.1"/>
    <property type="molecule type" value="Genomic_DNA"/>
</dbReference>
<accession>A0ACC2GP21</accession>
<evidence type="ECO:0000313" key="2">
    <source>
        <dbReference type="Proteomes" id="UP001157502"/>
    </source>
</evidence>
<keyword evidence="2" id="KW-1185">Reference proteome</keyword>
<comment type="caution">
    <text evidence="1">The sequence shown here is derived from an EMBL/GenBank/DDBJ whole genome shotgun (WGS) entry which is preliminary data.</text>
</comment>
<dbReference type="Proteomes" id="UP001157502">
    <property type="component" value="Chromosome 11"/>
</dbReference>
<name>A0ACC2GP21_DALPE</name>
<organism evidence="1 2">
    <name type="scientific">Dallia pectoralis</name>
    <name type="common">Alaska blackfish</name>
    <dbReference type="NCBI Taxonomy" id="75939"/>
    <lineage>
        <taxon>Eukaryota</taxon>
        <taxon>Metazoa</taxon>
        <taxon>Chordata</taxon>
        <taxon>Craniata</taxon>
        <taxon>Vertebrata</taxon>
        <taxon>Euteleostomi</taxon>
        <taxon>Actinopterygii</taxon>
        <taxon>Neopterygii</taxon>
        <taxon>Teleostei</taxon>
        <taxon>Protacanthopterygii</taxon>
        <taxon>Esociformes</taxon>
        <taxon>Umbridae</taxon>
        <taxon>Dallia</taxon>
    </lineage>
</organism>
<evidence type="ECO:0000313" key="1">
    <source>
        <dbReference type="EMBL" id="KAJ8005310.1"/>
    </source>
</evidence>
<protein>
    <submittedName>
        <fullName evidence="1">Uncharacterized protein</fullName>
    </submittedName>
</protein>